<name>A0A507FCZ2_9FUNG</name>
<feature type="transmembrane region" description="Helical" evidence="1">
    <location>
        <begin position="171"/>
        <end position="191"/>
    </location>
</feature>
<feature type="transmembrane region" description="Helical" evidence="1">
    <location>
        <begin position="197"/>
        <end position="218"/>
    </location>
</feature>
<evidence type="ECO:0000256" key="1">
    <source>
        <dbReference type="SAM" id="Phobius"/>
    </source>
</evidence>
<gene>
    <name evidence="2" type="ORF">CcCBS67573_g04530</name>
</gene>
<keyword evidence="1" id="KW-1133">Transmembrane helix</keyword>
<reference evidence="2 3" key="1">
    <citation type="journal article" date="2019" name="Sci. Rep.">
        <title>Comparative genomics of chytrid fungi reveal insights into the obligate biotrophic and pathogenic lifestyle of Synchytrium endobioticum.</title>
        <authorList>
            <person name="van de Vossenberg B.T.L.H."/>
            <person name="Warris S."/>
            <person name="Nguyen H.D.T."/>
            <person name="van Gent-Pelzer M.P.E."/>
            <person name="Joly D.L."/>
            <person name="van de Geest H.C."/>
            <person name="Bonants P.J.M."/>
            <person name="Smith D.S."/>
            <person name="Levesque C.A."/>
            <person name="van der Lee T.A.J."/>
        </authorList>
    </citation>
    <scope>NUCLEOTIDE SEQUENCE [LARGE SCALE GENOMIC DNA]</scope>
    <source>
        <strain evidence="2 3">CBS 675.73</strain>
    </source>
</reference>
<proteinExistence type="predicted"/>
<accession>A0A507FCZ2</accession>
<evidence type="ECO:0000313" key="2">
    <source>
        <dbReference type="EMBL" id="TPX74211.1"/>
    </source>
</evidence>
<dbReference type="EMBL" id="QEAP01000138">
    <property type="protein sequence ID" value="TPX74211.1"/>
    <property type="molecule type" value="Genomic_DNA"/>
</dbReference>
<keyword evidence="3" id="KW-1185">Reference proteome</keyword>
<protein>
    <submittedName>
        <fullName evidence="2">Uncharacterized protein</fullName>
    </submittedName>
</protein>
<evidence type="ECO:0000313" key="3">
    <source>
        <dbReference type="Proteomes" id="UP000320333"/>
    </source>
</evidence>
<organism evidence="2 3">
    <name type="scientific">Chytriomyces confervae</name>
    <dbReference type="NCBI Taxonomy" id="246404"/>
    <lineage>
        <taxon>Eukaryota</taxon>
        <taxon>Fungi</taxon>
        <taxon>Fungi incertae sedis</taxon>
        <taxon>Chytridiomycota</taxon>
        <taxon>Chytridiomycota incertae sedis</taxon>
        <taxon>Chytridiomycetes</taxon>
        <taxon>Chytridiales</taxon>
        <taxon>Chytriomycetaceae</taxon>
        <taxon>Chytriomyces</taxon>
    </lineage>
</organism>
<keyword evidence="1" id="KW-0472">Membrane</keyword>
<dbReference type="AlphaFoldDB" id="A0A507FCZ2"/>
<feature type="transmembrane region" description="Helical" evidence="1">
    <location>
        <begin position="603"/>
        <end position="626"/>
    </location>
</feature>
<dbReference type="Proteomes" id="UP000320333">
    <property type="component" value="Unassembled WGS sequence"/>
</dbReference>
<sequence length="710" mass="76798">MPPPKRDSYTAVPSEQSASVTINQATDSCCTDQLPSVIVSNSEAQVYSDPNYEAPIPPIPTRMDTVKPETELKSKRVSAKDDDEDAFKKTHRVVETKLMDEGEQNPMHIPGTDTANVSKESMAVYQLGVGGNQDFRSSKNSMSSSAASIGLSKFPHAQEVCETFGSKTKKIGMVAFVLVLNTLLVVVGYLMTNGLLIYISPSLITFAGGVVIELLLLLTNVLTIEAMDISASIVIAALLTQKKGYSMAACGFMQSSPIHRVQYTSQLSLNSPCRKLLQRVSYLWVLGEALKLLSPLGATGVVSSTVRTHADAVNCIVFQPSLVWMRDRLYPTIKSTAGVAEYIFGNALGCMRSEHECTPDGSEFIFGPQLDGSVGSGDTIVGKGFSMMVASECECVDLADRSAVERGILSEADQLNFKNAYSNTSAAFMMRFSATTYKNESLTTVMAIGNMHICGGIRESVVPTCTTVIHGLQDAMVQASFLTDGTPASIALVDSVIESYSPITTITIPAVKQSLDYIWPTSTVFPLVSNVAGMLNAMLYWTSSDLVAVDPTLLSAGIETLHSMILRAGFQRSFDSKGSSCTRIVSRTDQTVVYLTSWGSACIYAAGTVQIFLSLISLIVASYWYFSDVPLGPAIRVITQPTYFMSVFCESPFSVMLVGTGNAQVHVLWQAVDVVVRIGESLETMDEPIGRIKMERPKLVQAMTNGRMYA</sequence>
<keyword evidence="1" id="KW-0812">Transmembrane</keyword>
<comment type="caution">
    <text evidence="2">The sequence shown here is derived from an EMBL/GenBank/DDBJ whole genome shotgun (WGS) entry which is preliminary data.</text>
</comment>
<dbReference type="OrthoDB" id="2138761at2759"/>